<proteinExistence type="inferred from homology"/>
<feature type="transmembrane region" description="Helical" evidence="8">
    <location>
        <begin position="494"/>
        <end position="516"/>
    </location>
</feature>
<sequence length="886" mass="101631">MDSPLARIVSIILATLFLLAVGLKTAFPGNDPYRCRALQSTGRWIDPPDENGSRHSLHHWQPDGCILHQYDSADIRRCTENRRLAVVGDSTSRNVGRAFARLVDREQSHHDRAGTPKDFAWNMTYHGQMIQRVPSSWLEAHGHPNYTLFANELDMFADDKKNSPPIKHHKGPAMIYITAGPWYTQNYSCGPWRNDTEPPEWDVKFDYFKSSFTNLSNWVRDNVPQVDPFSAPIDPIDGIGNQIFFAPANKPLYQGDDPEMVIDNLRRREEITQMQDWLRENEEEFALPLLWSIPHLMESQNETVKDPEKKGFHVKPTIAEYRANILLNLRCNAKLDRLRPYPYEHTCCTDYGLKTQVQLGFVAACIVYLVACIISEVLDLADKRDEPQWGLFNMQAGCFPLALLMCYYSDRTQMMAKGMKLWRYEDFFALLIPCIVIALATIRRSRSPPSKDLSLTEKKKDQPFLSRDQTQEWKGWMQFTILIYHWIDAEPKSIYILIRLCVAAYLFQTGYGHTLFFLNKKDFSFNRAASVLLRLNLLPCALAYIMDTDYMFYYFSPLVSFWFLVVYVTMALGGKRYNSDPQFVVAKIWLSCVFISGLFLKTHFTREVFSILRSVFNIQWSHEEWQNRVTLDMFIVYVGMLVAVARNEMGKRPVHLGLRIILVLAALYAISNYFDATGLFGSKKRYRAWHPYLSFVPVLAFIAIRNVSAPVRNFYSKAMAWLGRCSLETYILQFHLLLAADTNGILIVDGLFGDGTLIGDRWRSLAIILPIFLWISHATASSTGGFVKLIMHQSPETQKLGEPAYAWLEKVPGGTHLSVPKIRIICILLVLWLLNVMSPEHHVPRAPNGIHHVHIDDNAPAKWHAHFDPAINSTLNSLNTTTTPVN</sequence>
<dbReference type="AlphaFoldDB" id="A0A8H4TXC1"/>
<name>A0A8H4TXC1_9HYPO</name>
<evidence type="ECO:0000259" key="9">
    <source>
        <dbReference type="Pfam" id="PF07779"/>
    </source>
</evidence>
<evidence type="ECO:0000256" key="8">
    <source>
        <dbReference type="SAM" id="Phobius"/>
    </source>
</evidence>
<feature type="transmembrane region" description="Helical" evidence="8">
    <location>
        <begin position="584"/>
        <end position="605"/>
    </location>
</feature>
<keyword evidence="11" id="KW-1185">Reference proteome</keyword>
<comment type="similarity">
    <text evidence="2">Belongs to the PC-esterase family. CASD1 subfamily.</text>
</comment>
<comment type="caution">
    <text evidence="10">The sequence shown here is derived from an EMBL/GenBank/DDBJ whole genome shotgun (WGS) entry which is preliminary data.</text>
</comment>
<protein>
    <recommendedName>
        <fullName evidence="9">Cas1p 10 TM acyl transferase domain-containing protein</fullName>
    </recommendedName>
</protein>
<evidence type="ECO:0000256" key="3">
    <source>
        <dbReference type="ARBA" id="ARBA00022679"/>
    </source>
</evidence>
<comment type="subcellular location">
    <subcellularLocation>
        <location evidence="1">Membrane</location>
        <topology evidence="1">Multi-pass membrane protein</topology>
    </subcellularLocation>
</comment>
<dbReference type="InterPro" id="IPR012419">
    <property type="entry name" value="Cas1_AcylTrans_dom"/>
</dbReference>
<feature type="domain" description="Cas1p 10 TM acyl transferase" evidence="9">
    <location>
        <begin position="344"/>
        <end position="793"/>
    </location>
</feature>
<dbReference type="GO" id="GO:0016020">
    <property type="term" value="C:membrane"/>
    <property type="evidence" value="ECO:0007669"/>
    <property type="project" value="UniProtKB-SubCell"/>
</dbReference>
<feature type="transmembrane region" description="Helical" evidence="8">
    <location>
        <begin position="764"/>
        <end position="790"/>
    </location>
</feature>
<gene>
    <name evidence="10" type="ORF">FSARC_6587</name>
</gene>
<feature type="transmembrane region" description="Helical" evidence="8">
    <location>
        <begin position="689"/>
        <end position="708"/>
    </location>
</feature>
<dbReference type="PANTHER" id="PTHR13533">
    <property type="entry name" value="N-ACETYLNEURAMINATE 9-O-ACETYLTRANSFERASE"/>
    <property type="match status" value="1"/>
</dbReference>
<feature type="transmembrane region" description="Helical" evidence="8">
    <location>
        <begin position="552"/>
        <end position="572"/>
    </location>
</feature>
<organism evidence="10 11">
    <name type="scientific">Fusarium sarcochroum</name>
    <dbReference type="NCBI Taxonomy" id="1208366"/>
    <lineage>
        <taxon>Eukaryota</taxon>
        <taxon>Fungi</taxon>
        <taxon>Dikarya</taxon>
        <taxon>Ascomycota</taxon>
        <taxon>Pezizomycotina</taxon>
        <taxon>Sordariomycetes</taxon>
        <taxon>Hypocreomycetidae</taxon>
        <taxon>Hypocreales</taxon>
        <taxon>Nectriaceae</taxon>
        <taxon>Fusarium</taxon>
        <taxon>Fusarium lateritium species complex</taxon>
    </lineage>
</organism>
<keyword evidence="6 8" id="KW-0472">Membrane</keyword>
<dbReference type="GO" id="GO:0005794">
    <property type="term" value="C:Golgi apparatus"/>
    <property type="evidence" value="ECO:0007669"/>
    <property type="project" value="UniProtKB-ARBA"/>
</dbReference>
<evidence type="ECO:0000256" key="7">
    <source>
        <dbReference type="ARBA" id="ARBA00023180"/>
    </source>
</evidence>
<evidence type="ECO:0000313" key="10">
    <source>
        <dbReference type="EMBL" id="KAF4965650.1"/>
    </source>
</evidence>
<dbReference type="EMBL" id="JABEXW010000335">
    <property type="protein sequence ID" value="KAF4965650.1"/>
    <property type="molecule type" value="Genomic_DNA"/>
</dbReference>
<evidence type="ECO:0000256" key="6">
    <source>
        <dbReference type="ARBA" id="ARBA00023136"/>
    </source>
</evidence>
<feature type="transmembrane region" description="Helical" evidence="8">
    <location>
        <begin position="656"/>
        <end position="674"/>
    </location>
</feature>
<evidence type="ECO:0000256" key="4">
    <source>
        <dbReference type="ARBA" id="ARBA00022692"/>
    </source>
</evidence>
<feature type="transmembrane region" description="Helical" evidence="8">
    <location>
        <begin position="390"/>
        <end position="409"/>
    </location>
</feature>
<keyword evidence="5 8" id="KW-1133">Transmembrane helix</keyword>
<dbReference type="PANTHER" id="PTHR13533:SF1">
    <property type="entry name" value="N-ACETYLNEURAMINATE 9-O-ACETYLTRANSFERASE"/>
    <property type="match status" value="1"/>
</dbReference>
<evidence type="ECO:0000256" key="2">
    <source>
        <dbReference type="ARBA" id="ARBA00010666"/>
    </source>
</evidence>
<feature type="transmembrane region" description="Helical" evidence="8">
    <location>
        <begin position="729"/>
        <end position="752"/>
    </location>
</feature>
<dbReference type="GO" id="GO:0016740">
    <property type="term" value="F:transferase activity"/>
    <property type="evidence" value="ECO:0007669"/>
    <property type="project" value="UniProtKB-KW"/>
</dbReference>
<accession>A0A8H4TXC1</accession>
<evidence type="ECO:0000256" key="5">
    <source>
        <dbReference type="ARBA" id="ARBA00022989"/>
    </source>
</evidence>
<evidence type="ECO:0000256" key="1">
    <source>
        <dbReference type="ARBA" id="ARBA00004141"/>
    </source>
</evidence>
<evidence type="ECO:0000313" key="11">
    <source>
        <dbReference type="Proteomes" id="UP000622797"/>
    </source>
</evidence>
<feature type="transmembrane region" description="Helical" evidence="8">
    <location>
        <begin position="359"/>
        <end position="378"/>
    </location>
</feature>
<keyword evidence="4 8" id="KW-0812">Transmembrane</keyword>
<keyword evidence="3" id="KW-0808">Transferase</keyword>
<dbReference type="Proteomes" id="UP000622797">
    <property type="component" value="Unassembled WGS sequence"/>
</dbReference>
<feature type="transmembrane region" description="Helical" evidence="8">
    <location>
        <begin position="6"/>
        <end position="27"/>
    </location>
</feature>
<reference evidence="10" key="1">
    <citation type="journal article" date="2020" name="BMC Genomics">
        <title>Correction to: Identification and distribution of gene clusters required for synthesis of sphingolipid metabolism inhibitors in diverse species of the filamentous fungus Fusarium.</title>
        <authorList>
            <person name="Kim H.S."/>
            <person name="Lohmar J.M."/>
            <person name="Busman M."/>
            <person name="Brown D.W."/>
            <person name="Naumann T.A."/>
            <person name="Divon H.H."/>
            <person name="Lysoe E."/>
            <person name="Uhlig S."/>
            <person name="Proctor R.H."/>
        </authorList>
    </citation>
    <scope>NUCLEOTIDE SEQUENCE</scope>
    <source>
        <strain evidence="10">NRRL 20472</strain>
    </source>
</reference>
<feature type="transmembrane region" description="Helical" evidence="8">
    <location>
        <begin position="421"/>
        <end position="442"/>
    </location>
</feature>
<dbReference type="Pfam" id="PF07779">
    <property type="entry name" value="Cas1_AcylT"/>
    <property type="match status" value="1"/>
</dbReference>
<reference evidence="10" key="2">
    <citation type="submission" date="2020-05" db="EMBL/GenBank/DDBJ databases">
        <authorList>
            <person name="Kim H.-S."/>
            <person name="Proctor R.H."/>
            <person name="Brown D.W."/>
        </authorList>
    </citation>
    <scope>NUCLEOTIDE SEQUENCE</scope>
    <source>
        <strain evidence="10">NRRL 20472</strain>
    </source>
</reference>
<dbReference type="OrthoDB" id="1932925at2759"/>
<keyword evidence="7" id="KW-0325">Glycoprotein</keyword>
<dbReference type="GO" id="GO:0005975">
    <property type="term" value="P:carbohydrate metabolic process"/>
    <property type="evidence" value="ECO:0007669"/>
    <property type="project" value="UniProtKB-ARBA"/>
</dbReference>